<accession>A0ABV7CLE8</accession>
<feature type="binding site" evidence="5">
    <location>
        <begin position="13"/>
        <end position="18"/>
    </location>
    <ligand>
        <name>ATP</name>
        <dbReference type="ChEBI" id="CHEBI:30616"/>
    </ligand>
</feature>
<evidence type="ECO:0000256" key="4">
    <source>
        <dbReference type="ARBA" id="ARBA00022993"/>
    </source>
</evidence>
<dbReference type="NCBIfam" id="TIGR00152">
    <property type="entry name" value="dephospho-CoA kinase"/>
    <property type="match status" value="1"/>
</dbReference>
<dbReference type="HAMAP" id="MF_00376">
    <property type="entry name" value="Dephospho_CoA_kinase"/>
    <property type="match status" value="1"/>
</dbReference>
<evidence type="ECO:0000256" key="6">
    <source>
        <dbReference type="NCBIfam" id="TIGR00152"/>
    </source>
</evidence>
<dbReference type="EC" id="2.7.1.24" evidence="5 6"/>
<comment type="pathway">
    <text evidence="5">Cofactor biosynthesis; coenzyme A biosynthesis; CoA from (R)-pantothenate: step 5/5.</text>
</comment>
<dbReference type="PROSITE" id="PS51219">
    <property type="entry name" value="DPCK"/>
    <property type="match status" value="1"/>
</dbReference>
<evidence type="ECO:0000256" key="2">
    <source>
        <dbReference type="ARBA" id="ARBA00022741"/>
    </source>
</evidence>
<evidence type="ECO:0000313" key="7">
    <source>
        <dbReference type="EMBL" id="MFC3033365.1"/>
    </source>
</evidence>
<keyword evidence="5 7" id="KW-0808">Transferase</keyword>
<comment type="caution">
    <text evidence="7">The sequence shown here is derived from an EMBL/GenBank/DDBJ whole genome shotgun (WGS) entry which is preliminary data.</text>
</comment>
<name>A0ABV7CLE8_9GAMM</name>
<dbReference type="Proteomes" id="UP001595453">
    <property type="component" value="Unassembled WGS sequence"/>
</dbReference>
<comment type="subcellular location">
    <subcellularLocation>
        <location evidence="5">Cytoplasm</location>
    </subcellularLocation>
</comment>
<dbReference type="Pfam" id="PF01121">
    <property type="entry name" value="CoaE"/>
    <property type="match status" value="1"/>
</dbReference>
<dbReference type="InterPro" id="IPR001977">
    <property type="entry name" value="Depp_CoAkinase"/>
</dbReference>
<keyword evidence="8" id="KW-1185">Reference proteome</keyword>
<sequence length="202" mass="22017">MAKWILGLTGGIGAGKTAISDELARFGIEIVDADVIARQVVQPGSVGLRQIAAHFGKAILLADGSLDRAQLRAIIFADAAQKTWLNNLLHPLIRTQILEALAHSQSAYVVLSAPLLFENKLQTLCNHTLLVDVPVELQLARTTQRDGVTSEQVEQIIAAQMPREQKRALADDILDNSGALADTLAKLKQYHQGYLLKAQQQR</sequence>
<keyword evidence="2 5" id="KW-0547">Nucleotide-binding</keyword>
<dbReference type="RefSeq" id="WP_377124779.1">
    <property type="nucleotide sequence ID" value="NZ_JBHRSD010000022.1"/>
</dbReference>
<dbReference type="PANTHER" id="PTHR10695">
    <property type="entry name" value="DEPHOSPHO-COA KINASE-RELATED"/>
    <property type="match status" value="1"/>
</dbReference>
<comment type="catalytic activity">
    <reaction evidence="5">
        <text>3'-dephospho-CoA + ATP = ADP + CoA + H(+)</text>
        <dbReference type="Rhea" id="RHEA:18245"/>
        <dbReference type="ChEBI" id="CHEBI:15378"/>
        <dbReference type="ChEBI" id="CHEBI:30616"/>
        <dbReference type="ChEBI" id="CHEBI:57287"/>
        <dbReference type="ChEBI" id="CHEBI:57328"/>
        <dbReference type="ChEBI" id="CHEBI:456216"/>
        <dbReference type="EC" id="2.7.1.24"/>
    </reaction>
</comment>
<evidence type="ECO:0000313" key="8">
    <source>
        <dbReference type="Proteomes" id="UP001595453"/>
    </source>
</evidence>
<dbReference type="PANTHER" id="PTHR10695:SF46">
    <property type="entry name" value="BIFUNCTIONAL COENZYME A SYNTHASE-RELATED"/>
    <property type="match status" value="1"/>
</dbReference>
<keyword evidence="5" id="KW-0963">Cytoplasm</keyword>
<reference evidence="8" key="1">
    <citation type="journal article" date="2019" name="Int. J. Syst. Evol. Microbiol.">
        <title>The Global Catalogue of Microorganisms (GCM) 10K type strain sequencing project: providing services to taxonomists for standard genome sequencing and annotation.</title>
        <authorList>
            <consortium name="The Broad Institute Genomics Platform"/>
            <consortium name="The Broad Institute Genome Sequencing Center for Infectious Disease"/>
            <person name="Wu L."/>
            <person name="Ma J."/>
        </authorList>
    </citation>
    <scope>NUCLEOTIDE SEQUENCE [LARGE SCALE GENOMIC DNA]</scope>
    <source>
        <strain evidence="8">KCTC 42730</strain>
    </source>
</reference>
<comment type="function">
    <text evidence="5">Catalyzes the phosphorylation of the 3'-hydroxyl group of dephosphocoenzyme A to form coenzyme A.</text>
</comment>
<proteinExistence type="inferred from homology"/>
<dbReference type="EMBL" id="JBHRSD010000022">
    <property type="protein sequence ID" value="MFC3033365.1"/>
    <property type="molecule type" value="Genomic_DNA"/>
</dbReference>
<keyword evidence="5 7" id="KW-0418">Kinase</keyword>
<dbReference type="SUPFAM" id="SSF52540">
    <property type="entry name" value="P-loop containing nucleoside triphosphate hydrolases"/>
    <property type="match status" value="1"/>
</dbReference>
<protein>
    <recommendedName>
        <fullName evidence="5 6">Dephospho-CoA kinase</fullName>
        <ecNumber evidence="5 6">2.7.1.24</ecNumber>
    </recommendedName>
    <alternativeName>
        <fullName evidence="5">Dephosphocoenzyme A kinase</fullName>
    </alternativeName>
</protein>
<dbReference type="CDD" id="cd02022">
    <property type="entry name" value="DPCK"/>
    <property type="match status" value="1"/>
</dbReference>
<dbReference type="GO" id="GO:0004140">
    <property type="term" value="F:dephospho-CoA kinase activity"/>
    <property type="evidence" value="ECO:0007669"/>
    <property type="project" value="UniProtKB-EC"/>
</dbReference>
<comment type="similarity">
    <text evidence="1 5">Belongs to the CoaE family.</text>
</comment>
<evidence type="ECO:0000256" key="5">
    <source>
        <dbReference type="HAMAP-Rule" id="MF_00376"/>
    </source>
</evidence>
<organism evidence="7 8">
    <name type="scientific">Pseudoalteromonas fenneropenaei</name>
    <dbReference type="NCBI Taxonomy" id="1737459"/>
    <lineage>
        <taxon>Bacteria</taxon>
        <taxon>Pseudomonadati</taxon>
        <taxon>Pseudomonadota</taxon>
        <taxon>Gammaproteobacteria</taxon>
        <taxon>Alteromonadales</taxon>
        <taxon>Pseudoalteromonadaceae</taxon>
        <taxon>Pseudoalteromonas</taxon>
    </lineage>
</organism>
<gene>
    <name evidence="5 7" type="primary">coaE</name>
    <name evidence="7" type="ORF">ACFOEE_12630</name>
</gene>
<evidence type="ECO:0000256" key="3">
    <source>
        <dbReference type="ARBA" id="ARBA00022840"/>
    </source>
</evidence>
<keyword evidence="4 5" id="KW-0173">Coenzyme A biosynthesis</keyword>
<evidence type="ECO:0000256" key="1">
    <source>
        <dbReference type="ARBA" id="ARBA00009018"/>
    </source>
</evidence>
<keyword evidence="3 5" id="KW-0067">ATP-binding</keyword>
<dbReference type="InterPro" id="IPR027417">
    <property type="entry name" value="P-loop_NTPase"/>
</dbReference>
<dbReference type="Gene3D" id="3.40.50.300">
    <property type="entry name" value="P-loop containing nucleotide triphosphate hydrolases"/>
    <property type="match status" value="1"/>
</dbReference>